<evidence type="ECO:0000256" key="3">
    <source>
        <dbReference type="ARBA" id="ARBA00022559"/>
    </source>
</evidence>
<dbReference type="EMBL" id="VUJU01001572">
    <property type="protein sequence ID" value="KAF0764691.1"/>
    <property type="molecule type" value="Genomic_DNA"/>
</dbReference>
<keyword evidence="3 7" id="KW-0560">Oxidoreductase</keyword>
<reference evidence="7 8" key="1">
    <citation type="submission" date="2019-08" db="EMBL/GenBank/DDBJ databases">
        <title>Whole genome of Aphis craccivora.</title>
        <authorList>
            <person name="Voronova N.V."/>
            <person name="Shulinski R.S."/>
            <person name="Bandarenka Y.V."/>
            <person name="Zhorov D.G."/>
            <person name="Warner D."/>
        </authorList>
    </citation>
    <scope>NUCLEOTIDE SEQUENCE [LARGE SCALE GENOMIC DNA]</scope>
    <source>
        <strain evidence="7">180601</strain>
        <tissue evidence="7">Whole Body</tissue>
    </source>
</reference>
<dbReference type="SUPFAM" id="SSF48113">
    <property type="entry name" value="Heme-dependent peroxidases"/>
    <property type="match status" value="2"/>
</dbReference>
<keyword evidence="2" id="KW-0964">Secreted</keyword>
<name>A0A6G0Z239_APHCR</name>
<dbReference type="PRINTS" id="PR00457">
    <property type="entry name" value="ANPEROXIDASE"/>
</dbReference>
<dbReference type="InterPro" id="IPR037120">
    <property type="entry name" value="Haem_peroxidase_sf_animal"/>
</dbReference>
<evidence type="ECO:0000313" key="7">
    <source>
        <dbReference type="EMBL" id="KAF0764691.1"/>
    </source>
</evidence>
<keyword evidence="4" id="KW-0325">Glycoprotein</keyword>
<dbReference type="GO" id="GO:0005576">
    <property type="term" value="C:extracellular region"/>
    <property type="evidence" value="ECO:0007669"/>
    <property type="project" value="UniProtKB-SubCell"/>
</dbReference>
<protein>
    <submittedName>
        <fullName evidence="7">Peroxidase-like isoform X1</fullName>
    </submittedName>
</protein>
<dbReference type="OrthoDB" id="823504at2759"/>
<dbReference type="Pfam" id="PF03098">
    <property type="entry name" value="An_peroxidase"/>
    <property type="match status" value="2"/>
</dbReference>
<proteinExistence type="predicted"/>
<dbReference type="Gene3D" id="1.10.640.10">
    <property type="entry name" value="Haem peroxidase domain superfamily, animal type"/>
    <property type="match status" value="3"/>
</dbReference>
<dbReference type="PROSITE" id="PS50292">
    <property type="entry name" value="PEROXIDASE_3"/>
    <property type="match status" value="2"/>
</dbReference>
<evidence type="ECO:0000256" key="6">
    <source>
        <dbReference type="SAM" id="Phobius"/>
    </source>
</evidence>
<dbReference type="GO" id="GO:0046872">
    <property type="term" value="F:metal ion binding"/>
    <property type="evidence" value="ECO:0007669"/>
    <property type="project" value="UniProtKB-KW"/>
</dbReference>
<keyword evidence="6" id="KW-0472">Membrane</keyword>
<gene>
    <name evidence="7" type="ORF">FWK35_00011625</name>
</gene>
<keyword evidence="5" id="KW-0408">Iron</keyword>
<comment type="caution">
    <text evidence="7">The sequence shown here is derived from an EMBL/GenBank/DDBJ whole genome shotgun (WGS) entry which is preliminary data.</text>
</comment>
<keyword evidence="5" id="KW-0349">Heme</keyword>
<evidence type="ECO:0000256" key="1">
    <source>
        <dbReference type="ARBA" id="ARBA00004613"/>
    </source>
</evidence>
<dbReference type="InterPro" id="IPR010255">
    <property type="entry name" value="Haem_peroxidase_sf"/>
</dbReference>
<evidence type="ECO:0000256" key="4">
    <source>
        <dbReference type="ARBA" id="ARBA00023180"/>
    </source>
</evidence>
<keyword evidence="6" id="KW-0812">Transmembrane</keyword>
<keyword evidence="5" id="KW-0479">Metal-binding</keyword>
<keyword evidence="3 7" id="KW-0575">Peroxidase</keyword>
<organism evidence="7 8">
    <name type="scientific">Aphis craccivora</name>
    <name type="common">Cowpea aphid</name>
    <dbReference type="NCBI Taxonomy" id="307492"/>
    <lineage>
        <taxon>Eukaryota</taxon>
        <taxon>Metazoa</taxon>
        <taxon>Ecdysozoa</taxon>
        <taxon>Arthropoda</taxon>
        <taxon>Hexapoda</taxon>
        <taxon>Insecta</taxon>
        <taxon>Pterygota</taxon>
        <taxon>Neoptera</taxon>
        <taxon>Paraneoptera</taxon>
        <taxon>Hemiptera</taxon>
        <taxon>Sternorrhyncha</taxon>
        <taxon>Aphidomorpha</taxon>
        <taxon>Aphidoidea</taxon>
        <taxon>Aphididae</taxon>
        <taxon>Aphidini</taxon>
        <taxon>Aphis</taxon>
        <taxon>Aphis</taxon>
    </lineage>
</organism>
<dbReference type="GO" id="GO:0006979">
    <property type="term" value="P:response to oxidative stress"/>
    <property type="evidence" value="ECO:0007669"/>
    <property type="project" value="InterPro"/>
</dbReference>
<evidence type="ECO:0000256" key="5">
    <source>
        <dbReference type="PIRSR" id="PIRSR619791-2"/>
    </source>
</evidence>
<feature type="non-terminal residue" evidence="7">
    <location>
        <position position="1244"/>
    </location>
</feature>
<comment type="subcellular location">
    <subcellularLocation>
        <location evidence="1">Secreted</location>
    </subcellularLocation>
</comment>
<accession>A0A6G0Z239</accession>
<dbReference type="GO" id="GO:0004601">
    <property type="term" value="F:peroxidase activity"/>
    <property type="evidence" value="ECO:0007669"/>
    <property type="project" value="UniProtKB-KW"/>
</dbReference>
<dbReference type="PANTHER" id="PTHR11475">
    <property type="entry name" value="OXIDASE/PEROXIDASE"/>
    <property type="match status" value="1"/>
</dbReference>
<dbReference type="PANTHER" id="PTHR11475:SF4">
    <property type="entry name" value="CHORION PEROXIDASE"/>
    <property type="match status" value="1"/>
</dbReference>
<evidence type="ECO:0000256" key="2">
    <source>
        <dbReference type="ARBA" id="ARBA00022525"/>
    </source>
</evidence>
<evidence type="ECO:0000313" key="8">
    <source>
        <dbReference type="Proteomes" id="UP000478052"/>
    </source>
</evidence>
<keyword evidence="8" id="KW-1185">Reference proteome</keyword>
<feature type="binding site" description="axial binding residue" evidence="5">
    <location>
        <position position="415"/>
    </location>
    <ligand>
        <name>heme b</name>
        <dbReference type="ChEBI" id="CHEBI:60344"/>
    </ligand>
    <ligandPart>
        <name>Fe</name>
        <dbReference type="ChEBI" id="CHEBI:18248"/>
    </ligandPart>
</feature>
<dbReference type="FunFam" id="1.10.640.10:FF:000009">
    <property type="entry name" value="Peroxidase, isoform B"/>
    <property type="match status" value="1"/>
</dbReference>
<dbReference type="InterPro" id="IPR019791">
    <property type="entry name" value="Haem_peroxidase_animal"/>
</dbReference>
<keyword evidence="6" id="KW-1133">Transmembrane helix</keyword>
<sequence length="1244" mass="143023">MVNDIVLETWTKNGETTGLLRHRNDEDTKPLYAYRSQILVISMIFSVLIITFLLSVIDFWIDDDQFVQSQHAIVKNKSLPSMKNREYFDQCAPIVSCDYSDKYRTSNGTCNNPNNPIWGSSNTPFIRLVDAHYSDGISKLRTSSDGEPLPSAREIQVKLFLNKQIRIPDKNNQLLMQWGQFVAHDVSNLAIDTNGEDCCIYKNELEVSRACEATIKIPIDDPVYSKYNITCMRFTRAMTSNNYSCPLQPLTFIDDASHFIDGSQIYGSNDYVVSKLRSFTGGTLISVLDNNQEFCPRSSFKSSDTNKYLYNSGDSRANLNLGIALFHNMFLRFHNYVAFKLKTENSLWSDEKLYQESRRFVGAIIQHITYTQFLPIILGKNYTKDEVLGGNNKYDPTVNPSTSQEFSTGAFRVLHNIIPAQHRFIDSNYTTVQIVNVTDWMNCPYLLQQGSNYDQLLRGLLSTEGRLSQPSYNPLISNLMFHSNNLIGVDLLSYDIQRGRDTGLPPYNKMRQLCGLPVAKSFDDLIDIIPIDVSDKLIKYLFFKYELMLLYGLVIDIYELETLYSSVDDIDFIVGALLETPENDALVGNTSRCIISDFFYRSRVGDRFFYDNNGQSGQFSKNQLEIIKSINLDHIICTTSSVDNLQNNIFTKVDNGWYSSMKWSCSEKYMIDFKPWKEHTTLNLIFIYTCLWFVMTQFKLAPNYALTYDDYANLCAPTISCDPNVKYRSINGSCNNLKTPWFGASITPHLRILDAYYDDGEYQFRKQTNGNPLPNARYIQLKMFLDKQFPYPNDHNILFMEWGQFIAHDTTHLPPDVSVGSNCCDLQKLNPVPAQCQAVIEVPENDPIYSKLGQTCINFNRARTSISDGCQLKPATFMVQSTHFIDGSQVYGSVEELAANLRSFKDGRLKSDFSVDQQEFCPQRNRTSLQCDTSTHSLICYFAGDNRVNQNPGIALFQNIFLRFHNIVAYQLYRFNPFWCDEEIYQETRRIIIAVIQHITYSHYLPILLDENHFNYHRFLLTDWMNKPDLLSLPNNFDGLLRGFQEMPTREEQPSYNTWISNFLFQKTTPKFISNDLLSADIQRGRDTGMPPYNKMRSICGIPEATEFDDLIDLIAYEDIQKLKTLYSYVDDIDFIVGALLEMPAEGSKVGPTSQCIIADNFYRQKIGDRFFYDLRGQPGSFTSEQLHILKNMNFGSVLCATSNLRYLPEDIFMPFNSKSNSRQIDCNAFALNLNAWKDIYIML</sequence>
<dbReference type="GO" id="GO:0020037">
    <property type="term" value="F:heme binding"/>
    <property type="evidence" value="ECO:0007669"/>
    <property type="project" value="InterPro"/>
</dbReference>
<dbReference type="AlphaFoldDB" id="A0A6G0Z239"/>
<dbReference type="Proteomes" id="UP000478052">
    <property type="component" value="Unassembled WGS sequence"/>
</dbReference>
<feature type="transmembrane region" description="Helical" evidence="6">
    <location>
        <begin position="38"/>
        <end position="61"/>
    </location>
</feature>